<evidence type="ECO:0000256" key="1">
    <source>
        <dbReference type="ARBA" id="ARBA00022553"/>
    </source>
</evidence>
<dbReference type="Gene3D" id="3.40.50.2300">
    <property type="match status" value="1"/>
</dbReference>
<dbReference type="InterPro" id="IPR016032">
    <property type="entry name" value="Sig_transdc_resp-reg_C-effctor"/>
</dbReference>
<evidence type="ECO:0000259" key="6">
    <source>
        <dbReference type="PROSITE" id="PS50110"/>
    </source>
</evidence>
<dbReference type="CDD" id="cd06170">
    <property type="entry name" value="LuxR_C_like"/>
    <property type="match status" value="1"/>
</dbReference>
<evidence type="ECO:0000256" key="3">
    <source>
        <dbReference type="PROSITE-ProRule" id="PRU00169"/>
    </source>
</evidence>
<dbReference type="CDD" id="cd17535">
    <property type="entry name" value="REC_NarL-like"/>
    <property type="match status" value="1"/>
</dbReference>
<dbReference type="Pfam" id="PF00072">
    <property type="entry name" value="Response_reg"/>
    <property type="match status" value="1"/>
</dbReference>
<evidence type="ECO:0000313" key="7">
    <source>
        <dbReference type="EMBL" id="RJG03658.1"/>
    </source>
</evidence>
<dbReference type="PROSITE" id="PS50110">
    <property type="entry name" value="RESPONSE_REGULATORY"/>
    <property type="match status" value="1"/>
</dbReference>
<dbReference type="InterPro" id="IPR000792">
    <property type="entry name" value="Tscrpt_reg_LuxR_C"/>
</dbReference>
<evidence type="ECO:0000256" key="2">
    <source>
        <dbReference type="ARBA" id="ARBA00023125"/>
    </source>
</evidence>
<protein>
    <submittedName>
        <fullName evidence="7">DNA-binding response regulator</fullName>
    </submittedName>
</protein>
<evidence type="ECO:0000259" key="5">
    <source>
        <dbReference type="PROSITE" id="PS50043"/>
    </source>
</evidence>
<dbReference type="InterPro" id="IPR058245">
    <property type="entry name" value="NreC/VraR/RcsB-like_REC"/>
</dbReference>
<organism evidence="7 8">
    <name type="scientific">Noviherbaspirillum sedimenti</name>
    <dbReference type="NCBI Taxonomy" id="2320865"/>
    <lineage>
        <taxon>Bacteria</taxon>
        <taxon>Pseudomonadati</taxon>
        <taxon>Pseudomonadota</taxon>
        <taxon>Betaproteobacteria</taxon>
        <taxon>Burkholderiales</taxon>
        <taxon>Oxalobacteraceae</taxon>
        <taxon>Noviherbaspirillum</taxon>
    </lineage>
</organism>
<keyword evidence="2 7" id="KW-0238">DNA-binding</keyword>
<dbReference type="AlphaFoldDB" id="A0A3A3G5B9"/>
<dbReference type="SMART" id="SM00448">
    <property type="entry name" value="REC"/>
    <property type="match status" value="1"/>
</dbReference>
<feature type="domain" description="HTH luxR-type" evidence="5">
    <location>
        <begin position="155"/>
        <end position="222"/>
    </location>
</feature>
<feature type="modified residue" description="4-aspartylphosphate" evidence="3">
    <location>
        <position position="61"/>
    </location>
</feature>
<dbReference type="GO" id="GO:0000160">
    <property type="term" value="P:phosphorelay signal transduction system"/>
    <property type="evidence" value="ECO:0007669"/>
    <property type="project" value="InterPro"/>
</dbReference>
<name>A0A3A3G5B9_9BURK</name>
<dbReference type="PROSITE" id="PS00622">
    <property type="entry name" value="HTH_LUXR_1"/>
    <property type="match status" value="1"/>
</dbReference>
<dbReference type="PANTHER" id="PTHR43214:SF38">
    <property type="entry name" value="NITRATE_NITRITE RESPONSE REGULATOR PROTEIN NARL"/>
    <property type="match status" value="1"/>
</dbReference>
<proteinExistence type="predicted"/>
<dbReference type="EMBL" id="QYUQ01000002">
    <property type="protein sequence ID" value="RJG03658.1"/>
    <property type="molecule type" value="Genomic_DNA"/>
</dbReference>
<dbReference type="PROSITE" id="PS50043">
    <property type="entry name" value="HTH_LUXR_2"/>
    <property type="match status" value="1"/>
</dbReference>
<feature type="domain" description="Response regulatory" evidence="6">
    <location>
        <begin position="9"/>
        <end position="125"/>
    </location>
</feature>
<dbReference type="RefSeq" id="WP_119787147.1">
    <property type="nucleotide sequence ID" value="NZ_QYUQ01000002.1"/>
</dbReference>
<dbReference type="SMART" id="SM00421">
    <property type="entry name" value="HTH_LUXR"/>
    <property type="match status" value="1"/>
</dbReference>
<comment type="caution">
    <text evidence="7">The sequence shown here is derived from an EMBL/GenBank/DDBJ whole genome shotgun (WGS) entry which is preliminary data.</text>
</comment>
<dbReference type="InterPro" id="IPR039420">
    <property type="entry name" value="WalR-like"/>
</dbReference>
<evidence type="ECO:0000313" key="8">
    <source>
        <dbReference type="Proteomes" id="UP000266327"/>
    </source>
</evidence>
<dbReference type="PANTHER" id="PTHR43214">
    <property type="entry name" value="TWO-COMPONENT RESPONSE REGULATOR"/>
    <property type="match status" value="1"/>
</dbReference>
<sequence>MNLNKKPIRVLLVDDHQTMLWGLGKLIEGENPRMEVVGTASNCEEARDKAGTLMPDVILLDLDLEGRSSLDYLPAMLANGVSRALILTAERQQAILDQAVQHGARGVLHKIASAEQVLKAIEKVHQGELWIENEMLSRVLGKFMSPATKSAPDPEMARIAQLTLKERKIIDTIVRESGASNKVIAQRLFISEHTLRNHLTSIYQKLDLSNRLELYVYAVKHALDSARQEPRPGDKRRDAREPSVA</sequence>
<gene>
    <name evidence="7" type="ORF">D3878_20385</name>
</gene>
<dbReference type="SUPFAM" id="SSF46894">
    <property type="entry name" value="C-terminal effector domain of the bipartite response regulators"/>
    <property type="match status" value="1"/>
</dbReference>
<dbReference type="GO" id="GO:0006355">
    <property type="term" value="P:regulation of DNA-templated transcription"/>
    <property type="evidence" value="ECO:0007669"/>
    <property type="project" value="InterPro"/>
</dbReference>
<reference evidence="8" key="1">
    <citation type="submission" date="2018-09" db="EMBL/GenBank/DDBJ databases">
        <authorList>
            <person name="Zhu H."/>
        </authorList>
    </citation>
    <scope>NUCLEOTIDE SEQUENCE [LARGE SCALE GENOMIC DNA]</scope>
    <source>
        <strain evidence="8">K1S02-23</strain>
    </source>
</reference>
<accession>A0A3A3G5B9</accession>
<dbReference type="GO" id="GO:0003677">
    <property type="term" value="F:DNA binding"/>
    <property type="evidence" value="ECO:0007669"/>
    <property type="project" value="UniProtKB-KW"/>
</dbReference>
<keyword evidence="8" id="KW-1185">Reference proteome</keyword>
<keyword evidence="1 3" id="KW-0597">Phosphoprotein</keyword>
<dbReference type="SUPFAM" id="SSF52172">
    <property type="entry name" value="CheY-like"/>
    <property type="match status" value="1"/>
</dbReference>
<dbReference type="Proteomes" id="UP000266327">
    <property type="component" value="Unassembled WGS sequence"/>
</dbReference>
<dbReference type="Pfam" id="PF00196">
    <property type="entry name" value="GerE"/>
    <property type="match status" value="1"/>
</dbReference>
<dbReference type="InterPro" id="IPR011006">
    <property type="entry name" value="CheY-like_superfamily"/>
</dbReference>
<feature type="region of interest" description="Disordered" evidence="4">
    <location>
        <begin position="226"/>
        <end position="245"/>
    </location>
</feature>
<dbReference type="InterPro" id="IPR001789">
    <property type="entry name" value="Sig_transdc_resp-reg_receiver"/>
</dbReference>
<dbReference type="OrthoDB" id="561214at2"/>
<evidence type="ECO:0000256" key="4">
    <source>
        <dbReference type="SAM" id="MobiDB-lite"/>
    </source>
</evidence>